<evidence type="ECO:0000256" key="1">
    <source>
        <dbReference type="ARBA" id="ARBA00008791"/>
    </source>
</evidence>
<dbReference type="Pfam" id="PF00582">
    <property type="entry name" value="Usp"/>
    <property type="match status" value="1"/>
</dbReference>
<dbReference type="AlphaFoldDB" id="A0AAE3FW54"/>
<keyword evidence="4" id="KW-1185">Reference proteome</keyword>
<reference evidence="3" key="2">
    <citation type="submission" date="2022-02" db="EMBL/GenBank/DDBJ databases">
        <authorList>
            <person name="Elcheninov A.G."/>
            <person name="Sorokin D.Y."/>
            <person name="Kublanov I.V."/>
        </authorList>
    </citation>
    <scope>NUCLEOTIDE SEQUENCE</scope>
    <source>
        <strain evidence="3">AArc-St2</strain>
    </source>
</reference>
<dbReference type="Proteomes" id="UP001203207">
    <property type="component" value="Unassembled WGS sequence"/>
</dbReference>
<reference evidence="3" key="1">
    <citation type="journal article" date="2022" name="Syst. Appl. Microbiol.">
        <title>Natronocalculus amylovorans gen. nov., sp. nov., and Natranaeroarchaeum aerophilus sp. nov., dominant culturable amylolytic natronoarchaea from hypersaline soda lakes in southwestern Siberia.</title>
        <authorList>
            <person name="Sorokin D.Y."/>
            <person name="Elcheninov A.G."/>
            <person name="Khizhniak T.V."/>
            <person name="Koenen M."/>
            <person name="Bale N.J."/>
            <person name="Damste J.S.S."/>
            <person name="Kublanov I.V."/>
        </authorList>
    </citation>
    <scope>NUCLEOTIDE SEQUENCE</scope>
    <source>
        <strain evidence="3">AArc-St2</strain>
    </source>
</reference>
<name>A0AAE3FW54_9EURY</name>
<feature type="domain" description="UspA" evidence="2">
    <location>
        <begin position="4"/>
        <end position="142"/>
    </location>
</feature>
<dbReference type="InterPro" id="IPR006015">
    <property type="entry name" value="Universal_stress_UspA"/>
</dbReference>
<dbReference type="PRINTS" id="PR01438">
    <property type="entry name" value="UNVRSLSTRESS"/>
</dbReference>
<comment type="caution">
    <text evidence="3">The sequence shown here is derived from an EMBL/GenBank/DDBJ whole genome shotgun (WGS) entry which is preliminary data.</text>
</comment>
<dbReference type="EMBL" id="JAKRVX010000001">
    <property type="protein sequence ID" value="MCL9816078.1"/>
    <property type="molecule type" value="Genomic_DNA"/>
</dbReference>
<accession>A0AAE3FW54</accession>
<dbReference type="InterPro" id="IPR006016">
    <property type="entry name" value="UspA"/>
</dbReference>
<evidence type="ECO:0000259" key="2">
    <source>
        <dbReference type="Pfam" id="PF00582"/>
    </source>
</evidence>
<dbReference type="CDD" id="cd00293">
    <property type="entry name" value="USP-like"/>
    <property type="match status" value="1"/>
</dbReference>
<evidence type="ECO:0000313" key="3">
    <source>
        <dbReference type="EMBL" id="MCL9816078.1"/>
    </source>
</evidence>
<sequence>MSYSILIPVDWSPKSRAAIDHVGAHFPDAAITLLYVINPQIEYSRSLSYPGYTTDAEFKSEADKAERVLEMAFERATDAGFTAIAETVKGLPSKEIVQFAENNDIDHIVMGSHGREGLSRFLLGSTAEEVLRRSPAPVTVVR</sequence>
<protein>
    <submittedName>
        <fullName evidence="3">Universal stress protein</fullName>
    </submittedName>
</protein>
<proteinExistence type="inferred from homology"/>
<comment type="similarity">
    <text evidence="1">Belongs to the universal stress protein A family.</text>
</comment>
<dbReference type="PANTHER" id="PTHR46268">
    <property type="entry name" value="STRESS RESPONSE PROTEIN NHAX"/>
    <property type="match status" value="1"/>
</dbReference>
<dbReference type="PANTHER" id="PTHR46268:SF24">
    <property type="entry name" value="UNIVERSAL STRESS PROTEIN"/>
    <property type="match status" value="1"/>
</dbReference>
<dbReference type="SUPFAM" id="SSF52402">
    <property type="entry name" value="Adenine nucleotide alpha hydrolases-like"/>
    <property type="match status" value="1"/>
</dbReference>
<dbReference type="InterPro" id="IPR014729">
    <property type="entry name" value="Rossmann-like_a/b/a_fold"/>
</dbReference>
<dbReference type="RefSeq" id="WP_250583016.1">
    <property type="nucleotide sequence ID" value="NZ_JAKRVX010000001.1"/>
</dbReference>
<dbReference type="Gene3D" id="3.40.50.620">
    <property type="entry name" value="HUPs"/>
    <property type="match status" value="1"/>
</dbReference>
<evidence type="ECO:0000313" key="4">
    <source>
        <dbReference type="Proteomes" id="UP001203207"/>
    </source>
</evidence>
<gene>
    <name evidence="3" type="ORF">AArcSt2_03895</name>
</gene>
<organism evidence="3 4">
    <name type="scientific">Natronocalculus amylovorans</name>
    <dbReference type="NCBI Taxonomy" id="2917812"/>
    <lineage>
        <taxon>Archaea</taxon>
        <taxon>Methanobacteriati</taxon>
        <taxon>Methanobacteriota</taxon>
        <taxon>Stenosarchaea group</taxon>
        <taxon>Halobacteria</taxon>
        <taxon>Halobacteriales</taxon>
        <taxon>Haloferacaceae</taxon>
        <taxon>Natronocalculus</taxon>
    </lineage>
</organism>